<gene>
    <name evidence="1" type="ORF">TVG0890402</name>
</gene>
<dbReference type="GO" id="GO:0004061">
    <property type="term" value="F:arylformamidase activity"/>
    <property type="evidence" value="ECO:0007669"/>
    <property type="project" value="InterPro"/>
</dbReference>
<dbReference type="Proteomes" id="UP000001017">
    <property type="component" value="Chromosome"/>
</dbReference>
<accession>Q97AD8</accession>
<keyword evidence="2" id="KW-1185">Reference proteome</keyword>
<name>Q97AD8_THEVO</name>
<dbReference type="InterPro" id="IPR007325">
    <property type="entry name" value="KFase/CYL"/>
</dbReference>
<proteinExistence type="predicted"/>
<dbReference type="PANTHER" id="PTHR31118">
    <property type="entry name" value="CYCLASE-LIKE PROTEIN 2"/>
    <property type="match status" value="1"/>
</dbReference>
<dbReference type="OrthoDB" id="9014at2157"/>
<sequence>MFKVDRYFDLTAPIYPYMPVWPSNPPVELKPIVTVPKDGYLAEIIEASTHTGTHIDAPAHMIEGGTTVDDLDLASLIGTGYCLKVLPDGHTIRSTHLAEKWQGIYNNSILLIETGWYKKRGYTREFQYDFPGLSEDAADFLIQKHVKAVGIDTLGIEPYENTDFRVHKKLLRSGIPIIEDLYGLDSLEEGRPYLIIALPLRLKGTSGSMARVVAAETE</sequence>
<dbReference type="Pfam" id="PF04199">
    <property type="entry name" value="Cyclase"/>
    <property type="match status" value="1"/>
</dbReference>
<dbReference type="Gene3D" id="3.50.30.50">
    <property type="entry name" value="Putative cyclase"/>
    <property type="match status" value="1"/>
</dbReference>
<dbReference type="eggNOG" id="arCOG02462">
    <property type="taxonomic scope" value="Archaea"/>
</dbReference>
<dbReference type="PaxDb" id="273116-14325089"/>
<dbReference type="AlphaFoldDB" id="Q97AD8"/>
<evidence type="ECO:0008006" key="3">
    <source>
        <dbReference type="Google" id="ProtNLM"/>
    </source>
</evidence>
<dbReference type="KEGG" id="tvo:TVG0890402"/>
<protein>
    <recommendedName>
        <fullName evidence="3">Cyclase</fullName>
    </recommendedName>
</protein>
<organism evidence="1 2">
    <name type="scientific">Thermoplasma volcanium (strain ATCC 51530 / DSM 4299 / JCM 9571 / NBRC 15438 / GSS1)</name>
    <dbReference type="NCBI Taxonomy" id="273116"/>
    <lineage>
        <taxon>Archaea</taxon>
        <taxon>Methanobacteriati</taxon>
        <taxon>Thermoplasmatota</taxon>
        <taxon>Thermoplasmata</taxon>
        <taxon>Thermoplasmatales</taxon>
        <taxon>Thermoplasmataceae</taxon>
        <taxon>Thermoplasma</taxon>
    </lineage>
</organism>
<dbReference type="PhylomeDB" id="Q97AD8"/>
<reference evidence="1 2" key="2">
    <citation type="journal article" date="2000" name="Proc. Natl. Acad. Sci. U.S.A.">
        <title>Archaeal adaptation to higher temperatures revealed by genomic sequence of Thermoplasma volcanium.</title>
        <authorList>
            <person name="Kawashima T."/>
            <person name="Amano N."/>
            <person name="Koike H."/>
            <person name="Makino S."/>
            <person name="Higuchi S."/>
            <person name="Kawashima-Ohya Y."/>
            <person name="Watanabe K."/>
            <person name="Yamazaki M."/>
            <person name="Kanehori K."/>
            <person name="Kawamoto T."/>
            <person name="Nunoshiba T."/>
            <person name="Yamamoto Y."/>
            <person name="Aramaki H."/>
            <person name="Makino K."/>
            <person name="Suzuki M."/>
        </authorList>
    </citation>
    <scope>NUCLEOTIDE SEQUENCE [LARGE SCALE GENOMIC DNA]</scope>
    <source>
        <strain evidence="2">ATCC 51530 / DSM 4299 / JCM 9571 / NBRC 15438 / GSS1</strain>
    </source>
</reference>
<evidence type="ECO:0000313" key="2">
    <source>
        <dbReference type="Proteomes" id="UP000001017"/>
    </source>
</evidence>
<dbReference type="RefSeq" id="WP_010917116.1">
    <property type="nucleotide sequence ID" value="NC_002689.2"/>
</dbReference>
<dbReference type="PANTHER" id="PTHR31118:SF12">
    <property type="entry name" value="CYCLASE-LIKE PROTEIN 2"/>
    <property type="match status" value="1"/>
</dbReference>
<dbReference type="GeneID" id="1441964"/>
<dbReference type="HOGENOM" id="CLU_030671_3_2_2"/>
<dbReference type="STRING" id="273116.gene:9381664"/>
<dbReference type="EMBL" id="BA000011">
    <property type="protein sequence ID" value="BAB60014.1"/>
    <property type="molecule type" value="Genomic_DNA"/>
</dbReference>
<reference evidence="1 2" key="1">
    <citation type="journal article" date="1999" name="Proc. Jpn. Acad.">
        <title>Determination of the complete genomic DNA sequence of Thermoplasma volvanium GSS1.</title>
        <authorList>
            <person name="Kawashima T."/>
            <person name="Yamamoto Y."/>
            <person name="Aramaki H."/>
            <person name="Nunoshiba T."/>
            <person name="Kawamoto T."/>
            <person name="Watanabe K."/>
            <person name="Yamazaki M."/>
            <person name="Kanehori K."/>
            <person name="Amano N."/>
            <person name="Ohya Y."/>
            <person name="Makino K."/>
            <person name="Suzuki M."/>
        </authorList>
    </citation>
    <scope>NUCLEOTIDE SEQUENCE [LARGE SCALE GENOMIC DNA]</scope>
    <source>
        <strain evidence="2">ATCC 51530 / DSM 4299 / JCM 9571 / NBRC 15438 / GSS1</strain>
    </source>
</reference>
<dbReference type="SUPFAM" id="SSF102198">
    <property type="entry name" value="Putative cyclase"/>
    <property type="match status" value="1"/>
</dbReference>
<dbReference type="InterPro" id="IPR037175">
    <property type="entry name" value="KFase_sf"/>
</dbReference>
<dbReference type="GO" id="GO:0019441">
    <property type="term" value="P:L-tryptophan catabolic process to kynurenine"/>
    <property type="evidence" value="ECO:0007669"/>
    <property type="project" value="InterPro"/>
</dbReference>
<evidence type="ECO:0000313" key="1">
    <source>
        <dbReference type="EMBL" id="BAB60014.1"/>
    </source>
</evidence>